<organism evidence="1">
    <name type="scientific">Rhizophagus irregularis (strain DAOM 181602 / DAOM 197198 / MUCL 43194)</name>
    <name type="common">Arbuscular mycorrhizal fungus</name>
    <name type="synonym">Glomus intraradices</name>
    <dbReference type="NCBI Taxonomy" id="747089"/>
    <lineage>
        <taxon>Eukaryota</taxon>
        <taxon>Fungi</taxon>
        <taxon>Fungi incertae sedis</taxon>
        <taxon>Mucoromycota</taxon>
        <taxon>Glomeromycotina</taxon>
        <taxon>Glomeromycetes</taxon>
        <taxon>Glomerales</taxon>
        <taxon>Glomeraceae</taxon>
        <taxon>Rhizophagus</taxon>
    </lineage>
</organism>
<dbReference type="HOGENOM" id="CLU_1769111_0_0_1"/>
<dbReference type="AlphaFoldDB" id="U9SMX5"/>
<dbReference type="EMBL" id="KI301311">
    <property type="protein sequence ID" value="ERZ95367.1"/>
    <property type="molecule type" value="Genomic_DNA"/>
</dbReference>
<proteinExistence type="predicted"/>
<dbReference type="VEuPathDB" id="FungiDB:RhiirFUN_018137"/>
<protein>
    <submittedName>
        <fullName evidence="1">Uncharacterized protein</fullName>
    </submittedName>
</protein>
<evidence type="ECO:0000313" key="1">
    <source>
        <dbReference type="EMBL" id="ERZ95367.1"/>
    </source>
</evidence>
<name>U9SMX5_RHIID</name>
<gene>
    <name evidence="1" type="ORF">GLOINDRAFT_13703</name>
</gene>
<accession>U9SMX5</accession>
<reference evidence="1" key="1">
    <citation type="submission" date="2013-07" db="EMBL/GenBank/DDBJ databases">
        <title>The genome of an arbuscular mycorrhizal fungus provides insights into the evolution of the oldest plant symbiosis.</title>
        <authorList>
            <consortium name="DOE Joint Genome Institute"/>
            <person name="Tisserant E."/>
            <person name="Malbreil M."/>
            <person name="Kuo A."/>
            <person name="Kohler A."/>
            <person name="Symeonidi A."/>
            <person name="Balestrini R."/>
            <person name="Charron P."/>
            <person name="Duensing N."/>
            <person name="Frei-dit-Frey N."/>
            <person name="Gianinazzi-Pearson V."/>
            <person name="Gilbert B."/>
            <person name="Handa Y."/>
            <person name="Hijri M."/>
            <person name="Kaul R."/>
            <person name="Kawaguchi M."/>
            <person name="Krajinski F."/>
            <person name="Lammers P."/>
            <person name="Lapierre D."/>
            <person name="Masclaux F.G."/>
            <person name="Murat C."/>
            <person name="Morin E."/>
            <person name="Ndikumana S."/>
            <person name="Pagni M."/>
            <person name="Petitpierre D."/>
            <person name="Requena N."/>
            <person name="Rosikiewicz P."/>
            <person name="Riley R."/>
            <person name="Saito K."/>
            <person name="San Clemente H."/>
            <person name="Shapiro H."/>
            <person name="van Tuinen D."/>
            <person name="Becard G."/>
            <person name="Bonfante P."/>
            <person name="Paszkowski U."/>
            <person name="Shachar-Hill Y."/>
            <person name="Young J.P."/>
            <person name="Sanders I.R."/>
            <person name="Henrissat B."/>
            <person name="Rensing S.A."/>
            <person name="Grigoriev I.V."/>
            <person name="Corradi N."/>
            <person name="Roux C."/>
            <person name="Martin F."/>
        </authorList>
    </citation>
    <scope>NUCLEOTIDE SEQUENCE</scope>
    <source>
        <strain evidence="1">DAOM 197198</strain>
    </source>
</reference>
<sequence>MAVLVNKKSEGLTKRLATELEEVKEAVDNDFASMFRKRNTLQNSLTSLWQQIYEPVGKFKEVMESTIEKITMAEWNNTVKELNKNLTAGLSGINYKIILQLPEELVILLVKFRNLTLQTGLVPKAWKTSIILPIPKPTNFEYNILNT</sequence>